<evidence type="ECO:0000256" key="4">
    <source>
        <dbReference type="ARBA" id="ARBA00049288"/>
    </source>
</evidence>
<reference evidence="7" key="1">
    <citation type="submission" date="2021-04" db="EMBL/GenBank/DDBJ databases">
        <title>Genome seq and assembly of Bacillus sp.</title>
        <authorList>
            <person name="Chhetri G."/>
        </authorList>
    </citation>
    <scope>NUCLEOTIDE SEQUENCE</scope>
    <source>
        <strain evidence="7">RG28</strain>
    </source>
</reference>
<accession>A0A940NVT9</accession>
<evidence type="ECO:0000256" key="1">
    <source>
        <dbReference type="ARBA" id="ARBA00005163"/>
    </source>
</evidence>
<dbReference type="Gene3D" id="1.10.230.10">
    <property type="entry name" value="Cytochrome P450-Terp, domain 2"/>
    <property type="match status" value="1"/>
</dbReference>
<dbReference type="Pfam" id="PF00285">
    <property type="entry name" value="Citrate_synt"/>
    <property type="match status" value="1"/>
</dbReference>
<feature type="active site" evidence="6">
    <location>
        <position position="251"/>
    </location>
</feature>
<evidence type="ECO:0000256" key="2">
    <source>
        <dbReference type="ARBA" id="ARBA00010566"/>
    </source>
</evidence>
<dbReference type="PRINTS" id="PR00143">
    <property type="entry name" value="CITRTSNTHASE"/>
</dbReference>
<proteinExistence type="inferred from homology"/>
<comment type="similarity">
    <text evidence="2 5">Belongs to the citrate synthase family.</text>
</comment>
<dbReference type="GO" id="GO:0036440">
    <property type="term" value="F:citrate synthase activity"/>
    <property type="evidence" value="ECO:0007669"/>
    <property type="project" value="UniProtKB-EC"/>
</dbReference>
<dbReference type="InterPro" id="IPR016143">
    <property type="entry name" value="Citrate_synth-like_sm_a-sub"/>
</dbReference>
<gene>
    <name evidence="7" type="ORF">J5Y03_11845</name>
</gene>
<protein>
    <recommendedName>
        <fullName evidence="5">Citrate synthase</fullName>
    </recommendedName>
</protein>
<dbReference type="SUPFAM" id="SSF48256">
    <property type="entry name" value="Citrate synthase"/>
    <property type="match status" value="1"/>
</dbReference>
<evidence type="ECO:0000313" key="7">
    <source>
        <dbReference type="EMBL" id="MBP0725863.1"/>
    </source>
</evidence>
<name>A0A940NVT9_9BACI</name>
<dbReference type="GO" id="GO:0005975">
    <property type="term" value="P:carbohydrate metabolic process"/>
    <property type="evidence" value="ECO:0007669"/>
    <property type="project" value="TreeGrafter"/>
</dbReference>
<evidence type="ECO:0000256" key="6">
    <source>
        <dbReference type="PIRSR" id="PIRSR001369-1"/>
    </source>
</evidence>
<keyword evidence="3 5" id="KW-0808">Transferase</keyword>
<dbReference type="CDD" id="cd06109">
    <property type="entry name" value="BsCS-I_like"/>
    <property type="match status" value="1"/>
</dbReference>
<dbReference type="GO" id="GO:0006099">
    <property type="term" value="P:tricarboxylic acid cycle"/>
    <property type="evidence" value="ECO:0007669"/>
    <property type="project" value="InterPro"/>
</dbReference>
<dbReference type="InterPro" id="IPR036969">
    <property type="entry name" value="Citrate_synthase_sf"/>
</dbReference>
<evidence type="ECO:0000256" key="5">
    <source>
        <dbReference type="PIRNR" id="PIRNR001369"/>
    </source>
</evidence>
<evidence type="ECO:0000256" key="3">
    <source>
        <dbReference type="ARBA" id="ARBA00022679"/>
    </source>
</evidence>
<comment type="caution">
    <text evidence="7">The sequence shown here is derived from an EMBL/GenBank/DDBJ whole genome shotgun (WGS) entry which is preliminary data.</text>
</comment>
<dbReference type="Gene3D" id="1.10.580.10">
    <property type="entry name" value="Citrate Synthase, domain 1"/>
    <property type="match status" value="1"/>
</dbReference>
<comment type="pathway">
    <text evidence="1">Carbohydrate metabolism; tricarboxylic acid cycle.</text>
</comment>
<dbReference type="RefSeq" id="WP_209405864.1">
    <property type="nucleotide sequence ID" value="NZ_JAGIYQ010000007.1"/>
</dbReference>
<keyword evidence="8" id="KW-1185">Reference proteome</keyword>
<dbReference type="EMBL" id="JAGIYQ010000007">
    <property type="protein sequence ID" value="MBP0725863.1"/>
    <property type="molecule type" value="Genomic_DNA"/>
</dbReference>
<dbReference type="PANTHER" id="PTHR11739:SF4">
    <property type="entry name" value="CITRATE SYNTHASE, PEROXISOMAL"/>
    <property type="match status" value="1"/>
</dbReference>
<dbReference type="InterPro" id="IPR002020">
    <property type="entry name" value="Citrate_synthase"/>
</dbReference>
<dbReference type="AlphaFoldDB" id="A0A940NVT9"/>
<dbReference type="InterPro" id="IPR016142">
    <property type="entry name" value="Citrate_synth-like_lrg_a-sub"/>
</dbReference>
<evidence type="ECO:0000313" key="8">
    <source>
        <dbReference type="Proteomes" id="UP000682134"/>
    </source>
</evidence>
<dbReference type="InterPro" id="IPR024176">
    <property type="entry name" value="Citrate_synthase_bac-typ"/>
</dbReference>
<sequence>MQKGLKGIVATETSISFIDGDNGRLVYRGYEINDLANKYCFEEVAYLLWYGQFPNDVELKILKEELQKNRHLTPYQIEILNNLPTNMEMMSVLRTIISSEGTSEYSWKPTISQAIKLTAIIPTIIAYRKRKLDGKPFVPPRDNLNHVENYLYMLNGTEPQSAQVTSLESYMILTLEHGMNASTFSARVTASTESDLVSAITSAIGTMKGPLHGGAPSGVIDLLNEISSDGDTEKVIRNKLNQKEKLMGFGHRVYITHDPRSIALKQTLLKLIGEDKWLDLAVEVEKCAIRLLEEYKPGRKLYTNVEFYAAAIMKSINLDPSLFTPTFTASRIVGWTSHVIEQAEDNTLYRPQSLYIGKFINETVKF</sequence>
<dbReference type="Proteomes" id="UP000682134">
    <property type="component" value="Unassembled WGS sequence"/>
</dbReference>
<feature type="active site" evidence="6">
    <location>
        <position position="306"/>
    </location>
</feature>
<dbReference type="PANTHER" id="PTHR11739">
    <property type="entry name" value="CITRATE SYNTHASE"/>
    <property type="match status" value="1"/>
</dbReference>
<comment type="catalytic activity">
    <reaction evidence="4">
        <text>oxaloacetate + acetyl-CoA + H2O = citrate + CoA + H(+)</text>
        <dbReference type="Rhea" id="RHEA:16845"/>
        <dbReference type="ChEBI" id="CHEBI:15377"/>
        <dbReference type="ChEBI" id="CHEBI:15378"/>
        <dbReference type="ChEBI" id="CHEBI:16452"/>
        <dbReference type="ChEBI" id="CHEBI:16947"/>
        <dbReference type="ChEBI" id="CHEBI:57287"/>
        <dbReference type="ChEBI" id="CHEBI:57288"/>
        <dbReference type="EC" id="2.3.3.16"/>
    </reaction>
</comment>
<organism evidence="7 8">
    <name type="scientific">Gottfriedia endophytica</name>
    <dbReference type="NCBI Taxonomy" id="2820819"/>
    <lineage>
        <taxon>Bacteria</taxon>
        <taxon>Bacillati</taxon>
        <taxon>Bacillota</taxon>
        <taxon>Bacilli</taxon>
        <taxon>Bacillales</taxon>
        <taxon>Bacillaceae</taxon>
        <taxon>Gottfriedia</taxon>
    </lineage>
</organism>
<dbReference type="GO" id="GO:0005829">
    <property type="term" value="C:cytosol"/>
    <property type="evidence" value="ECO:0007669"/>
    <property type="project" value="TreeGrafter"/>
</dbReference>
<dbReference type="PIRSF" id="PIRSF001369">
    <property type="entry name" value="Citrate_synth"/>
    <property type="match status" value="1"/>
</dbReference>